<evidence type="ECO:0000313" key="2">
    <source>
        <dbReference type="EMBL" id="VFA85609.1"/>
    </source>
</evidence>
<feature type="region of interest" description="Disordered" evidence="1">
    <location>
        <begin position="207"/>
        <end position="268"/>
    </location>
</feature>
<name>A0A449H394_NOCFR</name>
<protein>
    <submittedName>
        <fullName evidence="2">Uncharacterized protein</fullName>
    </submittedName>
</protein>
<dbReference type="RefSeq" id="WP_137353527.1">
    <property type="nucleotide sequence ID" value="NZ_CAACYE020000001.1"/>
</dbReference>
<feature type="region of interest" description="Disordered" evidence="1">
    <location>
        <begin position="283"/>
        <end position="342"/>
    </location>
</feature>
<sequence>MSADLAVALRRLEQEGRTGVLRAGDGEFHLADGVIASAHCRRATGLDRLVVAAGVATPEDWQRAGAGDPSRVLAQPQLETLALLSVYDAAYFLLASTAEPEFRPAPPHWLAGVCHVRPRELVRECARRGDPESGPWPAELVDRVPVVPVRRVHRRRVVLTAGQVEVLAAADARRSITDIARDLGRTTYGCLAAVRELTAAGLLEAPGARSETVSADAGPELRPGGQVSGEQPPGRGTERSTGRHSIDRVRTNPGSPRATALSPVAAERAAEETVRNAVAAAMEAARHAPPSVRLPGGDSRRARTAPDTAADSPIGPKSAPPPPLRRRVRQPVPAPGPDRWEPVDVNVLVRVRAALEELA</sequence>
<dbReference type="EMBL" id="CAACYE010000005">
    <property type="protein sequence ID" value="VFA85609.1"/>
    <property type="molecule type" value="Genomic_DNA"/>
</dbReference>
<feature type="compositionally biased region" description="Low complexity" evidence="1">
    <location>
        <begin position="305"/>
        <end position="317"/>
    </location>
</feature>
<accession>A0A449H394</accession>
<feature type="compositionally biased region" description="Basic and acidic residues" evidence="1">
    <location>
        <begin position="236"/>
        <end position="250"/>
    </location>
</feature>
<reference evidence="2" key="1">
    <citation type="submission" date="2019-02" db="EMBL/GenBank/DDBJ databases">
        <authorList>
            <consortium name="Pathogen Informatics"/>
        </authorList>
    </citation>
    <scope>NUCLEOTIDE SEQUENCE</scope>
    <source>
        <strain evidence="2">3012STDY6733949</strain>
    </source>
</reference>
<proteinExistence type="predicted"/>
<dbReference type="AlphaFoldDB" id="A0A449H394"/>
<evidence type="ECO:0000256" key="1">
    <source>
        <dbReference type="SAM" id="MobiDB-lite"/>
    </source>
</evidence>
<gene>
    <name evidence="2" type="ORF">NCTC1935_03449</name>
</gene>
<organism evidence="2">
    <name type="scientific">Nocardia farcinica</name>
    <dbReference type="NCBI Taxonomy" id="37329"/>
    <lineage>
        <taxon>Bacteria</taxon>
        <taxon>Bacillati</taxon>
        <taxon>Actinomycetota</taxon>
        <taxon>Actinomycetes</taxon>
        <taxon>Mycobacteriales</taxon>
        <taxon>Nocardiaceae</taxon>
        <taxon>Nocardia</taxon>
    </lineage>
</organism>